<reference evidence="8 9" key="1">
    <citation type="submission" date="2016-07" db="EMBL/GenBank/DDBJ databases">
        <title>Pervasive Adenine N6-methylation of Active Genes in Fungi.</title>
        <authorList>
            <consortium name="DOE Joint Genome Institute"/>
            <person name="Mondo S.J."/>
            <person name="Dannebaum R.O."/>
            <person name="Kuo R.C."/>
            <person name="Labutti K."/>
            <person name="Haridas S."/>
            <person name="Kuo A."/>
            <person name="Salamov A."/>
            <person name="Ahrendt S.R."/>
            <person name="Lipzen A."/>
            <person name="Sullivan W."/>
            <person name="Andreopoulos W.B."/>
            <person name="Clum A."/>
            <person name="Lindquist E."/>
            <person name="Daum C."/>
            <person name="Ramamoorthy G.K."/>
            <person name="Gryganskyi A."/>
            <person name="Culley D."/>
            <person name="Magnuson J.K."/>
            <person name="James T.Y."/>
            <person name="O'Malley M.A."/>
            <person name="Stajich J.E."/>
            <person name="Spatafora J.W."/>
            <person name="Visel A."/>
            <person name="Grigoriev I.V."/>
        </authorList>
    </citation>
    <scope>NUCLEOTIDE SEQUENCE [LARGE SCALE GENOMIC DNA]</scope>
    <source>
        <strain evidence="8 9">62-1032</strain>
    </source>
</reference>
<evidence type="ECO:0000256" key="3">
    <source>
        <dbReference type="ARBA" id="ARBA00023034"/>
    </source>
</evidence>
<dbReference type="OrthoDB" id="3318at2759"/>
<feature type="compositionally biased region" description="Basic and acidic residues" evidence="6">
    <location>
        <begin position="248"/>
        <end position="266"/>
    </location>
</feature>
<evidence type="ECO:0000259" key="7">
    <source>
        <dbReference type="PROSITE" id="PS51865"/>
    </source>
</evidence>
<dbReference type="FunFam" id="2.30.42.10:FF:000026">
    <property type="entry name" value="Golgi reassembly stacking protein 2"/>
    <property type="match status" value="1"/>
</dbReference>
<evidence type="ECO:0000313" key="9">
    <source>
        <dbReference type="Proteomes" id="UP000193467"/>
    </source>
</evidence>
<evidence type="ECO:0000313" key="8">
    <source>
        <dbReference type="EMBL" id="ORY56790.1"/>
    </source>
</evidence>
<feature type="compositionally biased region" description="Acidic residues" evidence="6">
    <location>
        <begin position="226"/>
        <end position="235"/>
    </location>
</feature>
<keyword evidence="4" id="KW-0472">Membrane</keyword>
<dbReference type="Gene3D" id="2.30.42.10">
    <property type="match status" value="2"/>
</dbReference>
<organism evidence="8 9">
    <name type="scientific">Leucosporidium creatinivorum</name>
    <dbReference type="NCBI Taxonomy" id="106004"/>
    <lineage>
        <taxon>Eukaryota</taxon>
        <taxon>Fungi</taxon>
        <taxon>Dikarya</taxon>
        <taxon>Basidiomycota</taxon>
        <taxon>Pucciniomycotina</taxon>
        <taxon>Microbotryomycetes</taxon>
        <taxon>Leucosporidiales</taxon>
        <taxon>Leucosporidium</taxon>
    </lineage>
</organism>
<dbReference type="FunCoup" id="A0A1Y2DBZ8">
    <property type="interactions" value="204"/>
</dbReference>
<dbReference type="InterPro" id="IPR024958">
    <property type="entry name" value="GRASP_PDZ"/>
</dbReference>
<keyword evidence="3" id="KW-0333">Golgi apparatus</keyword>
<dbReference type="GO" id="GO:0046872">
    <property type="term" value="F:metal ion binding"/>
    <property type="evidence" value="ECO:0007669"/>
    <property type="project" value="UniProtKB-KW"/>
</dbReference>
<dbReference type="PANTHER" id="PTHR12893">
    <property type="entry name" value="GOLGI REASSEMBLY STACKING PROTEIN GRASP"/>
    <property type="match status" value="1"/>
</dbReference>
<dbReference type="AlphaFoldDB" id="A0A1Y2DBZ8"/>
<proteinExistence type="predicted"/>
<dbReference type="STRING" id="106004.A0A1Y2DBZ8"/>
<evidence type="ECO:0000256" key="1">
    <source>
        <dbReference type="ARBA" id="ARBA00004394"/>
    </source>
</evidence>
<feature type="binding site" evidence="5">
    <location>
        <position position="114"/>
    </location>
    <ligand>
        <name>Zn(2+)</name>
        <dbReference type="ChEBI" id="CHEBI:29105"/>
    </ligand>
</feature>
<feature type="region of interest" description="Disordered" evidence="6">
    <location>
        <begin position="346"/>
        <end position="394"/>
    </location>
</feature>
<dbReference type="InParanoid" id="A0A1Y2DBZ8"/>
<feature type="region of interest" description="Disordered" evidence="6">
    <location>
        <begin position="215"/>
        <end position="286"/>
    </location>
</feature>
<name>A0A1Y2DBZ8_9BASI</name>
<keyword evidence="5" id="KW-0479">Metal-binding</keyword>
<accession>A0A1Y2DBZ8</accession>
<keyword evidence="2" id="KW-0677">Repeat</keyword>
<dbReference type="PROSITE" id="PS51865">
    <property type="entry name" value="PDZ_GRASP"/>
    <property type="match status" value="2"/>
</dbReference>
<dbReference type="InterPro" id="IPR036034">
    <property type="entry name" value="PDZ_sf"/>
</dbReference>
<feature type="compositionally biased region" description="Basic and acidic residues" evidence="6">
    <location>
        <begin position="354"/>
        <end position="365"/>
    </location>
</feature>
<evidence type="ECO:0000256" key="6">
    <source>
        <dbReference type="SAM" id="MobiDB-lite"/>
    </source>
</evidence>
<evidence type="ECO:0000256" key="5">
    <source>
        <dbReference type="PIRSR" id="PIRSR607583-1"/>
    </source>
</evidence>
<dbReference type="GO" id="GO:0007030">
    <property type="term" value="P:Golgi organization"/>
    <property type="evidence" value="ECO:0007669"/>
    <property type="project" value="TreeGrafter"/>
</dbReference>
<dbReference type="SUPFAM" id="SSF50156">
    <property type="entry name" value="PDZ domain-like"/>
    <property type="match status" value="2"/>
</dbReference>
<evidence type="ECO:0000256" key="2">
    <source>
        <dbReference type="ARBA" id="ARBA00022737"/>
    </source>
</evidence>
<comment type="subcellular location">
    <subcellularLocation>
        <location evidence="1">Golgi apparatus membrane</location>
    </subcellularLocation>
</comment>
<feature type="domain" description="PDZ GRASP-type" evidence="7">
    <location>
        <begin position="122"/>
        <end position="211"/>
    </location>
</feature>
<evidence type="ECO:0000256" key="4">
    <source>
        <dbReference type="ARBA" id="ARBA00023136"/>
    </source>
</evidence>
<dbReference type="Proteomes" id="UP000193467">
    <property type="component" value="Unassembled WGS sequence"/>
</dbReference>
<dbReference type="PANTHER" id="PTHR12893:SF0">
    <property type="entry name" value="GRASP65"/>
    <property type="match status" value="1"/>
</dbReference>
<dbReference type="EMBL" id="MCGR01000084">
    <property type="protein sequence ID" value="ORY56790.1"/>
    <property type="molecule type" value="Genomic_DNA"/>
</dbReference>
<protein>
    <submittedName>
        <fullName evidence="8">GRASP55/65 PDZ-like domain-domain-containing protein</fullName>
    </submittedName>
</protein>
<gene>
    <name evidence="8" type="ORF">BCR35DRAFT_309723</name>
</gene>
<comment type="caution">
    <text evidence="8">The sequence shown here is derived from an EMBL/GenBank/DDBJ whole genome shotgun (WGS) entry which is preliminary data.</text>
</comment>
<feature type="binding site" evidence="5">
    <location>
        <position position="21"/>
    </location>
    <ligand>
        <name>Zn(2+)</name>
        <dbReference type="ChEBI" id="CHEBI:29105"/>
    </ligand>
</feature>
<keyword evidence="5" id="KW-0862">Zinc</keyword>
<sequence length="394" mass="43710">MGQAESQPQLDQAVKTGVAFHVLRVAERSPAASAGIDPFFDFICGVNGQPLGEDIDTLTDVLERSEGRQIYLQVYSTKRKELRDVPLIPSRTWSAGTSPSDAQPSLIGLSLRLCNPQHALEQVWHVLEILEGSPAQSAGLVPFGDWIVGYAGGILRGEGDFYDVVEAHVDKPLRLFVYNADYDVTREAILVPNRSWGGEGLLGCGVGYGLLHRIPKPQDRASRPPEEDDQEEEDQETTHPHQQHSHAHPHEHEYEEDLRTDGFGHEDQEEEDEEEPYPRSTRPREQLRYSGYDEATYIHGVGGSGLGEYDASEGVQVVPVAEEEEEEVDYSGFAPADSFAQATQMQIVSPPPGKGRELPSRDSYESSRGYFPPPQGKRSSMGYEPRQVEVVSEE</sequence>
<dbReference type="InterPro" id="IPR007583">
    <property type="entry name" value="GRASP55_65"/>
</dbReference>
<dbReference type="GO" id="GO:0000139">
    <property type="term" value="C:Golgi membrane"/>
    <property type="evidence" value="ECO:0007669"/>
    <property type="project" value="UniProtKB-SubCell"/>
</dbReference>
<dbReference type="Pfam" id="PF04495">
    <property type="entry name" value="GRASP55_65"/>
    <property type="match status" value="1"/>
</dbReference>
<feature type="compositionally biased region" description="Basic and acidic residues" evidence="6">
    <location>
        <begin position="216"/>
        <end position="225"/>
    </location>
</feature>
<keyword evidence="9" id="KW-1185">Reference proteome</keyword>
<feature type="domain" description="PDZ GRASP-type" evidence="7">
    <location>
        <begin position="18"/>
        <end position="116"/>
    </location>
</feature>